<gene>
    <name evidence="2" type="ORF">O6P43_032523</name>
</gene>
<reference evidence="2" key="1">
    <citation type="journal article" date="2023" name="Science">
        <title>Elucidation of the pathway for biosynthesis of saponin adjuvants from the soapbark tree.</title>
        <authorList>
            <person name="Reed J."/>
            <person name="Orme A."/>
            <person name="El-Demerdash A."/>
            <person name="Owen C."/>
            <person name="Martin L.B.B."/>
            <person name="Misra R.C."/>
            <person name="Kikuchi S."/>
            <person name="Rejzek M."/>
            <person name="Martin A.C."/>
            <person name="Harkess A."/>
            <person name="Leebens-Mack J."/>
            <person name="Louveau T."/>
            <person name="Stephenson M.J."/>
            <person name="Osbourn A."/>
        </authorList>
    </citation>
    <scope>NUCLEOTIDE SEQUENCE</scope>
    <source>
        <strain evidence="2">S10</strain>
    </source>
</reference>
<keyword evidence="3" id="KW-1185">Reference proteome</keyword>
<dbReference type="Proteomes" id="UP001163823">
    <property type="component" value="Chromosome 14"/>
</dbReference>
<dbReference type="AlphaFoldDB" id="A0AAD7P5M4"/>
<proteinExistence type="predicted"/>
<evidence type="ECO:0000313" key="3">
    <source>
        <dbReference type="Proteomes" id="UP001163823"/>
    </source>
</evidence>
<dbReference type="KEGG" id="qsa:O6P43_032523"/>
<accession>A0AAD7P5M4</accession>
<keyword evidence="1" id="KW-0472">Membrane</keyword>
<keyword evidence="1" id="KW-1133">Transmembrane helix</keyword>
<evidence type="ECO:0000313" key="2">
    <source>
        <dbReference type="EMBL" id="KAJ7942912.1"/>
    </source>
</evidence>
<keyword evidence="1" id="KW-0812">Transmembrane</keyword>
<organism evidence="2 3">
    <name type="scientific">Quillaja saponaria</name>
    <name type="common">Soap bark tree</name>
    <dbReference type="NCBI Taxonomy" id="32244"/>
    <lineage>
        <taxon>Eukaryota</taxon>
        <taxon>Viridiplantae</taxon>
        <taxon>Streptophyta</taxon>
        <taxon>Embryophyta</taxon>
        <taxon>Tracheophyta</taxon>
        <taxon>Spermatophyta</taxon>
        <taxon>Magnoliopsida</taxon>
        <taxon>eudicotyledons</taxon>
        <taxon>Gunneridae</taxon>
        <taxon>Pentapetalae</taxon>
        <taxon>rosids</taxon>
        <taxon>fabids</taxon>
        <taxon>Fabales</taxon>
        <taxon>Quillajaceae</taxon>
        <taxon>Quillaja</taxon>
    </lineage>
</organism>
<comment type="caution">
    <text evidence="2">The sequence shown here is derived from an EMBL/GenBank/DDBJ whole genome shotgun (WGS) entry which is preliminary data.</text>
</comment>
<dbReference type="EMBL" id="JARAOO010000014">
    <property type="protein sequence ID" value="KAJ7942912.1"/>
    <property type="molecule type" value="Genomic_DNA"/>
</dbReference>
<sequence length="68" mass="7785">MVYHTFNLSCSSVVSIIYLSLHITGLWHQMIAHGTTDDDDLGDQMIRISKSVLQEARWTIRSPKILKI</sequence>
<feature type="transmembrane region" description="Helical" evidence="1">
    <location>
        <begin position="6"/>
        <end position="27"/>
    </location>
</feature>
<evidence type="ECO:0000256" key="1">
    <source>
        <dbReference type="SAM" id="Phobius"/>
    </source>
</evidence>
<protein>
    <submittedName>
        <fullName evidence="2">Uncharacterized protein</fullName>
    </submittedName>
</protein>
<name>A0AAD7P5M4_QUISA</name>